<dbReference type="RefSeq" id="XP_025415441.1">
    <property type="nucleotide sequence ID" value="XM_025559656.1"/>
</dbReference>
<dbReference type="RefSeq" id="XP_025415442.1">
    <property type="nucleotide sequence ID" value="XM_025559657.1"/>
</dbReference>
<evidence type="ECO:0000313" key="2">
    <source>
        <dbReference type="RefSeq" id="XP_025415441.1"/>
    </source>
</evidence>
<dbReference type="Proteomes" id="UP000694846">
    <property type="component" value="Unplaced"/>
</dbReference>
<organism evidence="1 3">
    <name type="scientific">Sipha flava</name>
    <name type="common">yellow sugarcane aphid</name>
    <dbReference type="NCBI Taxonomy" id="143950"/>
    <lineage>
        <taxon>Eukaryota</taxon>
        <taxon>Metazoa</taxon>
        <taxon>Ecdysozoa</taxon>
        <taxon>Arthropoda</taxon>
        <taxon>Hexapoda</taxon>
        <taxon>Insecta</taxon>
        <taxon>Pterygota</taxon>
        <taxon>Neoptera</taxon>
        <taxon>Paraneoptera</taxon>
        <taxon>Hemiptera</taxon>
        <taxon>Sternorrhyncha</taxon>
        <taxon>Aphidomorpha</taxon>
        <taxon>Aphidoidea</taxon>
        <taxon>Aphididae</taxon>
        <taxon>Sipha</taxon>
    </lineage>
</organism>
<dbReference type="GeneID" id="112687102"/>
<dbReference type="AlphaFoldDB" id="A0A8B8FX95"/>
<protein>
    <submittedName>
        <fullName evidence="2 3">Uncharacterized protein LOC112687102</fullName>
    </submittedName>
</protein>
<sequence>MENHPRCIKNMDVIAWVPGIPGYGPKFPVPANSQHGTLCLKYKGMKIFIPCKSTKIQSDSNIAKDVKEKKNNVNDKFKSSKSPTQIRYKPADSEYTVGEVRSYSEGQKFSAVPIKRSVGVQWNVDDIEGTSKLINPLQTSNKTFDYIENKKLTADTKKSNRFNKDIKVKKFQVPAVVNHYRTIMKKPVNSFDNNVNNVSVIYDIRKEFGGGDSEGLNLIEKEKLNFKHGTVRRLIKLFENMNAASAYKKII</sequence>
<keyword evidence="1" id="KW-1185">Reference proteome</keyword>
<evidence type="ECO:0000313" key="3">
    <source>
        <dbReference type="RefSeq" id="XP_025415442.1"/>
    </source>
</evidence>
<proteinExistence type="predicted"/>
<accession>A0A8B8FX95</accession>
<dbReference type="OrthoDB" id="10588009at2759"/>
<gene>
    <name evidence="2 3" type="primary">LOC112687102</name>
</gene>
<name>A0A8B8FX95_9HEMI</name>
<evidence type="ECO:0000313" key="1">
    <source>
        <dbReference type="Proteomes" id="UP000694846"/>
    </source>
</evidence>
<reference evidence="2 3" key="1">
    <citation type="submission" date="2025-04" db="UniProtKB">
        <authorList>
            <consortium name="RefSeq"/>
        </authorList>
    </citation>
    <scope>IDENTIFICATION</scope>
    <source>
        <tissue evidence="2 3">Whole body</tissue>
    </source>
</reference>